<dbReference type="HAMAP" id="MF_01201">
    <property type="entry name" value="Ala_racemase"/>
    <property type="match status" value="1"/>
</dbReference>
<dbReference type="PANTHER" id="PTHR30511">
    <property type="entry name" value="ALANINE RACEMASE"/>
    <property type="match status" value="1"/>
</dbReference>
<dbReference type="Proteomes" id="UP000003688">
    <property type="component" value="Unassembled WGS sequence"/>
</dbReference>
<evidence type="ECO:0000313" key="10">
    <source>
        <dbReference type="EMBL" id="EEF58949.1"/>
    </source>
</evidence>
<sequence>MSSNVVHETHSETVQSGRPIDRPRRPAWIEIDLKQLRRNYEVINREKTKGLKLLLVVKDEAYGHGGLKVAKAALEAGVEFLSLSNLDEAMALRGGGIDTRILLLGERQDEELPWCVAQNLTCCVDSQEVVLKLGKLAEKVGRPVPVHLKINTGMNRYGVRWTEALALVEFILSTKSLQFEGVLSHFAMSDELDKTFANLQLERFKMVLAELADKSIHVKYRHICNSGGFLDLPQAHFDMVRIGLLQYGVYPSQVCRRIPGIAPVMSVKARIAAFQNIEAEDVVGYGMRYKAPSPRRIGVIPIGYGDGYPRIRNEGYVLIRGRRAPLVGGVAMDAIMVDVTDVPEAQLWEEIVLMGRQGDEEISVHDVARWKNSVSYDILTGWRARLPRIYLS</sequence>
<dbReference type="InterPro" id="IPR020622">
    <property type="entry name" value="Ala_racemase_pyridoxalP-BS"/>
</dbReference>
<gene>
    <name evidence="10" type="ORF">Cflav_PD1998</name>
</gene>
<feature type="modified residue" description="N6-(pyridoxal phosphate)lysine" evidence="5 6">
    <location>
        <position position="58"/>
    </location>
</feature>
<feature type="region of interest" description="Disordered" evidence="8">
    <location>
        <begin position="1"/>
        <end position="20"/>
    </location>
</feature>
<comment type="caution">
    <text evidence="10">The sequence shown here is derived from an EMBL/GenBank/DDBJ whole genome shotgun (WGS) entry which is preliminary data.</text>
</comment>
<reference evidence="10 11" key="1">
    <citation type="journal article" date="2011" name="J. Bacteriol.">
        <title>Genome sequence of 'Pedosphaera parvula' Ellin514, an aerobic Verrucomicrobial isolate from pasture soil.</title>
        <authorList>
            <person name="Kant R."/>
            <person name="van Passel M.W."/>
            <person name="Sangwan P."/>
            <person name="Palva A."/>
            <person name="Lucas S."/>
            <person name="Copeland A."/>
            <person name="Lapidus A."/>
            <person name="Glavina Del Rio T."/>
            <person name="Dalin E."/>
            <person name="Tice H."/>
            <person name="Bruce D."/>
            <person name="Goodwin L."/>
            <person name="Pitluck S."/>
            <person name="Chertkov O."/>
            <person name="Larimer F.W."/>
            <person name="Land M.L."/>
            <person name="Hauser L."/>
            <person name="Brettin T.S."/>
            <person name="Detter J.C."/>
            <person name="Han S."/>
            <person name="de Vos W.M."/>
            <person name="Janssen P.H."/>
            <person name="Smidt H."/>
        </authorList>
    </citation>
    <scope>NUCLEOTIDE SEQUENCE [LARGE SCALE GENOMIC DNA]</scope>
    <source>
        <strain evidence="10 11">Ellin514</strain>
    </source>
</reference>
<evidence type="ECO:0000313" key="11">
    <source>
        <dbReference type="Proteomes" id="UP000003688"/>
    </source>
</evidence>
<dbReference type="GO" id="GO:0008784">
    <property type="term" value="F:alanine racemase activity"/>
    <property type="evidence" value="ECO:0007669"/>
    <property type="project" value="UniProtKB-UniRule"/>
</dbReference>
<feature type="domain" description="Alanine racemase C-terminal" evidence="9">
    <location>
        <begin position="264"/>
        <end position="391"/>
    </location>
</feature>
<evidence type="ECO:0000256" key="6">
    <source>
        <dbReference type="PIRSR" id="PIRSR600821-50"/>
    </source>
</evidence>
<dbReference type="PROSITE" id="PS00395">
    <property type="entry name" value="ALANINE_RACEMASE"/>
    <property type="match status" value="1"/>
</dbReference>
<accession>B9XMA7</accession>
<organism evidence="10 11">
    <name type="scientific">Pedosphaera parvula (strain Ellin514)</name>
    <dbReference type="NCBI Taxonomy" id="320771"/>
    <lineage>
        <taxon>Bacteria</taxon>
        <taxon>Pseudomonadati</taxon>
        <taxon>Verrucomicrobiota</taxon>
        <taxon>Pedosphaerae</taxon>
        <taxon>Pedosphaerales</taxon>
        <taxon>Pedosphaeraceae</taxon>
        <taxon>Pedosphaera</taxon>
    </lineage>
</organism>
<keyword evidence="4 5" id="KW-0413">Isomerase</keyword>
<comment type="function">
    <text evidence="5">Catalyzes the interconversion of L-alanine and D-alanine. May also act on other amino acids.</text>
</comment>
<feature type="active site" description="Proton acceptor; specific for D-alanine" evidence="5">
    <location>
        <position position="58"/>
    </location>
</feature>
<dbReference type="AlphaFoldDB" id="B9XMA7"/>
<feature type="binding site" evidence="5 7">
    <location>
        <position position="332"/>
    </location>
    <ligand>
        <name>substrate</name>
    </ligand>
</feature>
<dbReference type="OrthoDB" id="9813814at2"/>
<evidence type="ECO:0000256" key="5">
    <source>
        <dbReference type="HAMAP-Rule" id="MF_01201"/>
    </source>
</evidence>
<dbReference type="CDD" id="cd00430">
    <property type="entry name" value="PLPDE_III_AR"/>
    <property type="match status" value="1"/>
</dbReference>
<dbReference type="Pfam" id="PF00842">
    <property type="entry name" value="Ala_racemase_C"/>
    <property type="match status" value="1"/>
</dbReference>
<feature type="binding site" evidence="5 7">
    <location>
        <position position="156"/>
    </location>
    <ligand>
        <name>substrate</name>
    </ligand>
</feature>
<name>B9XMA7_PEDPL</name>
<dbReference type="GO" id="GO:0030632">
    <property type="term" value="P:D-alanine biosynthetic process"/>
    <property type="evidence" value="ECO:0007669"/>
    <property type="project" value="UniProtKB-UniRule"/>
</dbReference>
<protein>
    <recommendedName>
        <fullName evidence="5">Alanine racemase</fullName>
        <ecNumber evidence="5">5.1.1.1</ecNumber>
    </recommendedName>
</protein>
<dbReference type="PANTHER" id="PTHR30511:SF0">
    <property type="entry name" value="ALANINE RACEMASE, CATABOLIC-RELATED"/>
    <property type="match status" value="1"/>
</dbReference>
<dbReference type="NCBIfam" id="TIGR00492">
    <property type="entry name" value="alr"/>
    <property type="match status" value="1"/>
</dbReference>
<feature type="compositionally biased region" description="Polar residues" evidence="8">
    <location>
        <begin position="1"/>
        <end position="16"/>
    </location>
</feature>
<comment type="pathway">
    <text evidence="5">Amino-acid biosynthesis; D-alanine biosynthesis; D-alanine from L-alanine: step 1/1.</text>
</comment>
<dbReference type="FunFam" id="3.20.20.10:FF:000002">
    <property type="entry name" value="Alanine racemase"/>
    <property type="match status" value="1"/>
</dbReference>
<evidence type="ECO:0000256" key="3">
    <source>
        <dbReference type="ARBA" id="ARBA00022898"/>
    </source>
</evidence>
<evidence type="ECO:0000256" key="4">
    <source>
        <dbReference type="ARBA" id="ARBA00023235"/>
    </source>
</evidence>
<comment type="similarity">
    <text evidence="5">Belongs to the alanine racemase family.</text>
</comment>
<evidence type="ECO:0000256" key="8">
    <source>
        <dbReference type="SAM" id="MobiDB-lite"/>
    </source>
</evidence>
<dbReference type="InterPro" id="IPR000821">
    <property type="entry name" value="Ala_racemase"/>
</dbReference>
<dbReference type="Pfam" id="PF01168">
    <property type="entry name" value="Ala_racemase_N"/>
    <property type="match status" value="1"/>
</dbReference>
<evidence type="ECO:0000256" key="1">
    <source>
        <dbReference type="ARBA" id="ARBA00000316"/>
    </source>
</evidence>
<dbReference type="SMART" id="SM01005">
    <property type="entry name" value="Ala_racemase_C"/>
    <property type="match status" value="1"/>
</dbReference>
<dbReference type="RefSeq" id="WP_007416946.1">
    <property type="nucleotide sequence ID" value="NZ_ABOX02000034.1"/>
</dbReference>
<dbReference type="PRINTS" id="PR00992">
    <property type="entry name" value="ALARACEMASE"/>
</dbReference>
<dbReference type="STRING" id="320771.Cflav_PD1998"/>
<dbReference type="InterPro" id="IPR011079">
    <property type="entry name" value="Ala_racemase_C"/>
</dbReference>
<dbReference type="Gene3D" id="3.20.20.10">
    <property type="entry name" value="Alanine racemase"/>
    <property type="match status" value="1"/>
</dbReference>
<feature type="active site" description="Proton acceptor; specific for L-alanine" evidence="5">
    <location>
        <position position="285"/>
    </location>
</feature>
<dbReference type="GO" id="GO:0005829">
    <property type="term" value="C:cytosol"/>
    <property type="evidence" value="ECO:0007669"/>
    <property type="project" value="TreeGrafter"/>
</dbReference>
<dbReference type="GO" id="GO:0030170">
    <property type="term" value="F:pyridoxal phosphate binding"/>
    <property type="evidence" value="ECO:0007669"/>
    <property type="project" value="UniProtKB-UniRule"/>
</dbReference>
<evidence type="ECO:0000259" key="9">
    <source>
        <dbReference type="SMART" id="SM01005"/>
    </source>
</evidence>
<evidence type="ECO:0000256" key="2">
    <source>
        <dbReference type="ARBA" id="ARBA00001933"/>
    </source>
</evidence>
<keyword evidence="11" id="KW-1185">Reference proteome</keyword>
<dbReference type="InterPro" id="IPR009006">
    <property type="entry name" value="Ala_racemase/Decarboxylase_C"/>
</dbReference>
<dbReference type="UniPathway" id="UPA00042">
    <property type="reaction ID" value="UER00497"/>
</dbReference>
<dbReference type="EC" id="5.1.1.1" evidence="5"/>
<evidence type="ECO:0000256" key="7">
    <source>
        <dbReference type="PIRSR" id="PIRSR600821-52"/>
    </source>
</evidence>
<keyword evidence="3 5" id="KW-0663">Pyridoxal phosphate</keyword>
<dbReference type="EMBL" id="ABOX02000034">
    <property type="protein sequence ID" value="EEF58949.1"/>
    <property type="molecule type" value="Genomic_DNA"/>
</dbReference>
<dbReference type="InterPro" id="IPR001608">
    <property type="entry name" value="Ala_racemase_N"/>
</dbReference>
<dbReference type="InterPro" id="IPR029066">
    <property type="entry name" value="PLP-binding_barrel"/>
</dbReference>
<comment type="catalytic activity">
    <reaction evidence="1 5">
        <text>L-alanine = D-alanine</text>
        <dbReference type="Rhea" id="RHEA:20249"/>
        <dbReference type="ChEBI" id="CHEBI:57416"/>
        <dbReference type="ChEBI" id="CHEBI:57972"/>
        <dbReference type="EC" id="5.1.1.1"/>
    </reaction>
</comment>
<dbReference type="SUPFAM" id="SSF50621">
    <property type="entry name" value="Alanine racemase C-terminal domain-like"/>
    <property type="match status" value="1"/>
</dbReference>
<comment type="cofactor">
    <cofactor evidence="2 5 6">
        <name>pyridoxal 5'-phosphate</name>
        <dbReference type="ChEBI" id="CHEBI:597326"/>
    </cofactor>
</comment>
<dbReference type="Gene3D" id="2.40.37.10">
    <property type="entry name" value="Lyase, Ornithine Decarboxylase, Chain A, domain 1"/>
    <property type="match status" value="1"/>
</dbReference>
<proteinExistence type="inferred from homology"/>
<dbReference type="SUPFAM" id="SSF51419">
    <property type="entry name" value="PLP-binding barrel"/>
    <property type="match status" value="1"/>
</dbReference>